<accession>A0A2W5N4R1</accession>
<feature type="region of interest" description="Disordered" evidence="1">
    <location>
        <begin position="160"/>
        <end position="187"/>
    </location>
</feature>
<gene>
    <name evidence="2" type="ORF">DI556_14790</name>
</gene>
<evidence type="ECO:0000313" key="2">
    <source>
        <dbReference type="EMBL" id="PZQ48406.1"/>
    </source>
</evidence>
<protein>
    <recommendedName>
        <fullName evidence="4">MxaK protein</fullName>
    </recommendedName>
</protein>
<proteinExistence type="predicted"/>
<dbReference type="Proteomes" id="UP000249185">
    <property type="component" value="Unassembled WGS sequence"/>
</dbReference>
<evidence type="ECO:0000313" key="3">
    <source>
        <dbReference type="Proteomes" id="UP000249185"/>
    </source>
</evidence>
<evidence type="ECO:0008006" key="4">
    <source>
        <dbReference type="Google" id="ProtNLM"/>
    </source>
</evidence>
<evidence type="ECO:0000256" key="1">
    <source>
        <dbReference type="SAM" id="MobiDB-lite"/>
    </source>
</evidence>
<sequence length="187" mass="20173">MSGARRRGAFLVFLALLLLALGALGWGLAARIEAARIDRGLAALAAGRDFAVGPEDPPLLIEARASWLLARDRIEEAEALGTLIAAQGDPRAEAVYQYNRGNARLRRAFELIETRALDAAVPEVTLAKTAYRAALARAPDFFDAKVNLDLAMRLVRDLPREEQEGEEPEAPPKVLWTDLPGVPGGAP</sequence>
<dbReference type="AlphaFoldDB" id="A0A2W5N4R1"/>
<organism evidence="2 3">
    <name type="scientific">Rhodovulum sulfidophilum</name>
    <name type="common">Rhodobacter sulfidophilus</name>
    <dbReference type="NCBI Taxonomy" id="35806"/>
    <lineage>
        <taxon>Bacteria</taxon>
        <taxon>Pseudomonadati</taxon>
        <taxon>Pseudomonadota</taxon>
        <taxon>Alphaproteobacteria</taxon>
        <taxon>Rhodobacterales</taxon>
        <taxon>Paracoccaceae</taxon>
        <taxon>Rhodovulum</taxon>
    </lineage>
</organism>
<dbReference type="EMBL" id="QFPW01000012">
    <property type="protein sequence ID" value="PZQ48406.1"/>
    <property type="molecule type" value="Genomic_DNA"/>
</dbReference>
<name>A0A2W5N4R1_RHOSU</name>
<comment type="caution">
    <text evidence="2">The sequence shown here is derived from an EMBL/GenBank/DDBJ whole genome shotgun (WGS) entry which is preliminary data.</text>
</comment>
<reference evidence="2 3" key="1">
    <citation type="submission" date="2017-08" db="EMBL/GenBank/DDBJ databases">
        <title>Infants hospitalized years apart are colonized by the same room-sourced microbial strains.</title>
        <authorList>
            <person name="Brooks B."/>
            <person name="Olm M.R."/>
            <person name="Firek B.A."/>
            <person name="Baker R."/>
            <person name="Thomas B.C."/>
            <person name="Morowitz M.J."/>
            <person name="Banfield J.F."/>
        </authorList>
    </citation>
    <scope>NUCLEOTIDE SEQUENCE [LARGE SCALE GENOMIC DNA]</scope>
    <source>
        <strain evidence="2">S2_005_002_R2_34</strain>
    </source>
</reference>